<dbReference type="SUPFAM" id="SSF54786">
    <property type="entry name" value="YcfA/nrd intein domain"/>
    <property type="match status" value="1"/>
</dbReference>
<protein>
    <recommendedName>
        <fullName evidence="3">Type II toxin-antitoxin system HicA family toxin</fullName>
    </recommendedName>
</protein>
<dbReference type="EMBL" id="JAADZU010000047">
    <property type="protein sequence ID" value="NDK90787.1"/>
    <property type="molecule type" value="Genomic_DNA"/>
</dbReference>
<gene>
    <name evidence="1" type="ORF">GYA93_14520</name>
</gene>
<organism evidence="1 2">
    <name type="scientific">Gordonia desulfuricans</name>
    <dbReference type="NCBI Taxonomy" id="89051"/>
    <lineage>
        <taxon>Bacteria</taxon>
        <taxon>Bacillati</taxon>
        <taxon>Actinomycetota</taxon>
        <taxon>Actinomycetes</taxon>
        <taxon>Mycobacteriales</taxon>
        <taxon>Gordoniaceae</taxon>
        <taxon>Gordonia</taxon>
    </lineage>
</organism>
<accession>A0A7K3LTB5</accession>
<evidence type="ECO:0000313" key="2">
    <source>
        <dbReference type="Proteomes" id="UP000466307"/>
    </source>
</evidence>
<dbReference type="Proteomes" id="UP000466307">
    <property type="component" value="Unassembled WGS sequence"/>
</dbReference>
<evidence type="ECO:0000313" key="1">
    <source>
        <dbReference type="EMBL" id="NDK90787.1"/>
    </source>
</evidence>
<evidence type="ECO:0008006" key="3">
    <source>
        <dbReference type="Google" id="ProtNLM"/>
    </source>
</evidence>
<reference evidence="1 2" key="1">
    <citation type="submission" date="2020-01" db="EMBL/GenBank/DDBJ databases">
        <title>Investigation of new actinobacteria for the biodesulphurisation of diesel fuel.</title>
        <authorList>
            <person name="Athi Narayanan S.M."/>
        </authorList>
    </citation>
    <scope>NUCLEOTIDE SEQUENCE [LARGE SCALE GENOMIC DNA]</scope>
    <source>
        <strain evidence="1 2">213E</strain>
    </source>
</reference>
<keyword evidence="2" id="KW-1185">Reference proteome</keyword>
<comment type="caution">
    <text evidence="1">The sequence shown here is derived from an EMBL/GenBank/DDBJ whole genome shotgun (WGS) entry which is preliminary data.</text>
</comment>
<name>A0A7K3LTB5_9ACTN</name>
<proteinExistence type="predicted"/>
<dbReference type="AlphaFoldDB" id="A0A7K3LTB5"/>
<dbReference type="RefSeq" id="WP_059037129.1">
    <property type="nucleotide sequence ID" value="NZ_JAADZU010000047.1"/>
</dbReference>
<sequence length="65" mass="7407">MDKDTKRLLKDLQQQGFEIRTTAKSHIMVYRDGRRVTTLSGTPSDRRASLNAMAALKRAGYVPRQ</sequence>